<dbReference type="Pfam" id="PF26181">
    <property type="entry name" value="Ig_NUP210_13th"/>
    <property type="match status" value="1"/>
</dbReference>
<feature type="chain" id="PRO_5034876571" evidence="11">
    <location>
        <begin position="22"/>
        <end position="1880"/>
    </location>
</feature>
<dbReference type="InterPro" id="IPR056898">
    <property type="entry name" value="Ig_NUP210_6th"/>
</dbReference>
<dbReference type="InterPro" id="IPR055094">
    <property type="entry name" value="NUP210_Ig15"/>
</dbReference>
<dbReference type="Pfam" id="PF26184">
    <property type="entry name" value="Ig_NUP210_8th"/>
    <property type="match status" value="1"/>
</dbReference>
<evidence type="ECO:0000256" key="1">
    <source>
        <dbReference type="ARBA" id="ARBA00004590"/>
    </source>
</evidence>
<evidence type="ECO:0000256" key="8">
    <source>
        <dbReference type="ARBA" id="ARBA00023242"/>
    </source>
</evidence>
<keyword evidence="4 11" id="KW-0732">Signal</keyword>
<dbReference type="InterPro" id="IPR003343">
    <property type="entry name" value="Big_2"/>
</dbReference>
<accession>A0A8C6RJI4</accession>
<evidence type="ECO:0000256" key="7">
    <source>
        <dbReference type="ARBA" id="ARBA00023180"/>
    </source>
</evidence>
<evidence type="ECO:0000256" key="6">
    <source>
        <dbReference type="ARBA" id="ARBA00023136"/>
    </source>
</evidence>
<dbReference type="GeneTree" id="ENSGT00390000009491"/>
<dbReference type="Pfam" id="PF24935">
    <property type="entry name" value="Ig_NUP210_6th"/>
    <property type="match status" value="1"/>
</dbReference>
<dbReference type="GO" id="GO:0031965">
    <property type="term" value="C:nuclear membrane"/>
    <property type="evidence" value="ECO:0007669"/>
    <property type="project" value="UniProtKB-SubCell"/>
</dbReference>
<feature type="transmembrane region" description="Helical" evidence="10">
    <location>
        <begin position="1802"/>
        <end position="1821"/>
    </location>
</feature>
<evidence type="ECO:0000256" key="9">
    <source>
        <dbReference type="SAM" id="MobiDB-lite"/>
    </source>
</evidence>
<proteinExistence type="inferred from homology"/>
<keyword evidence="7" id="KW-0325">Glycoprotein</keyword>
<dbReference type="GO" id="GO:0005643">
    <property type="term" value="C:nuclear pore"/>
    <property type="evidence" value="ECO:0007669"/>
    <property type="project" value="TreeGrafter"/>
</dbReference>
<feature type="signal peptide" evidence="11">
    <location>
        <begin position="1"/>
        <end position="21"/>
    </location>
</feature>
<evidence type="ECO:0000259" key="12">
    <source>
        <dbReference type="SMART" id="SM00635"/>
    </source>
</evidence>
<dbReference type="InterPro" id="IPR055096">
    <property type="entry name" value="Ig_NUP210_1st"/>
</dbReference>
<dbReference type="Pfam" id="PF26183">
    <property type="entry name" value="Ig_NUP210_14th"/>
    <property type="match status" value="1"/>
</dbReference>
<evidence type="ECO:0000256" key="11">
    <source>
        <dbReference type="SAM" id="SignalP"/>
    </source>
</evidence>
<comment type="similarity">
    <text evidence="2">Belongs to the NUP210 family.</text>
</comment>
<feature type="compositionally biased region" description="Polar residues" evidence="9">
    <location>
        <begin position="1840"/>
        <end position="1859"/>
    </location>
</feature>
<feature type="region of interest" description="Disordered" evidence="9">
    <location>
        <begin position="1832"/>
        <end position="1880"/>
    </location>
</feature>
<dbReference type="Pfam" id="PF24902">
    <property type="entry name" value="Ig_NUP210_9th"/>
    <property type="match status" value="1"/>
</dbReference>
<evidence type="ECO:0000256" key="10">
    <source>
        <dbReference type="SAM" id="Phobius"/>
    </source>
</evidence>
<protein>
    <submittedName>
        <fullName evidence="13">Nucleoporin 210</fullName>
    </submittedName>
</protein>
<dbReference type="Pfam" id="PF22967">
    <property type="entry name" value="Ig_NUP210_1st"/>
    <property type="match status" value="1"/>
</dbReference>
<dbReference type="PANTHER" id="PTHR23019:SF2">
    <property type="entry name" value="NUCLEAR PORE MEMBRANE GLYCOPROTEIN 210"/>
    <property type="match status" value="1"/>
</dbReference>
<evidence type="ECO:0000313" key="14">
    <source>
        <dbReference type="Proteomes" id="UP000694381"/>
    </source>
</evidence>
<dbReference type="InterPro" id="IPR055095">
    <property type="entry name" value="NUP210_Ig_C"/>
</dbReference>
<dbReference type="InterPro" id="IPR008964">
    <property type="entry name" value="Invasin/intimin_cell_adhesion"/>
</dbReference>
<dbReference type="Pfam" id="PF22969">
    <property type="entry name" value="Ig_NUP210_2nd"/>
    <property type="match status" value="1"/>
</dbReference>
<dbReference type="Pfam" id="PF25354">
    <property type="entry name" value="Ig_NUP210_16th"/>
    <property type="match status" value="1"/>
</dbReference>
<dbReference type="Pfam" id="PF22957">
    <property type="entry name" value="NUP210_Ig"/>
    <property type="match status" value="1"/>
</dbReference>
<dbReference type="InterPro" id="IPR056899">
    <property type="entry name" value="Ig_NUP210_9th"/>
</dbReference>
<dbReference type="Pfam" id="PF22962">
    <property type="entry name" value="Ig_NUP210_7th"/>
    <property type="match status" value="1"/>
</dbReference>
<reference evidence="13" key="1">
    <citation type="submission" date="2025-08" db="UniProtKB">
        <authorList>
            <consortium name="Ensembl"/>
        </authorList>
    </citation>
    <scope>IDENTIFICATION</scope>
</reference>
<dbReference type="Pfam" id="PF24991">
    <property type="entry name" value="Ig_NUP210_4th"/>
    <property type="match status" value="1"/>
</dbReference>
<keyword evidence="6 10" id="KW-0472">Membrane</keyword>
<dbReference type="InterPro" id="IPR057586">
    <property type="entry name" value="Ig_NUP210_16th"/>
</dbReference>
<evidence type="ECO:0000256" key="4">
    <source>
        <dbReference type="ARBA" id="ARBA00022729"/>
    </source>
</evidence>
<evidence type="ECO:0000313" key="13">
    <source>
        <dbReference type="Ensembl" id="ENSNGAP00000019039.1"/>
    </source>
</evidence>
<dbReference type="InterPro" id="IPR058779">
    <property type="entry name" value="Ig_NUP210_13th"/>
</dbReference>
<dbReference type="Ensembl" id="ENSNGAT00000024697.1">
    <property type="protein sequence ID" value="ENSNGAP00000019039.1"/>
    <property type="gene ID" value="ENSNGAG00000018875.1"/>
</dbReference>
<evidence type="ECO:0000256" key="3">
    <source>
        <dbReference type="ARBA" id="ARBA00022692"/>
    </source>
</evidence>
<dbReference type="Proteomes" id="UP000694381">
    <property type="component" value="Unassembled WGS sequence"/>
</dbReference>
<dbReference type="Pfam" id="PF22963">
    <property type="entry name" value="Ig_NUP210_3rd"/>
    <property type="match status" value="1"/>
</dbReference>
<dbReference type="InterPro" id="IPR056897">
    <property type="entry name" value="Ig_NUP210_4th"/>
</dbReference>
<dbReference type="Pfam" id="PF02368">
    <property type="entry name" value="Big_2"/>
    <property type="match status" value="1"/>
</dbReference>
<sequence length="1880" mass="203907">MARAQRVLLALWVLLVPLAPAAKLNIPKVLLPFTRATRVNFTLEASEGCYRWSSTRPEVASIEPLGSDEHQCSQKAVVQARLTQPARLTSIIFAEDITTGQVLRCDAIVDLIHGIQIVSTTRELYLEDSPLELKIQALDSEGNTFSTLAGLVFDWTIVKDTEASGFSDSHNALRILTFSESTYIPPSYISEMEQAAKQGDTILVSGMKTGSSKLKARIHEAVYKNVRSAEVRLLILENILLNPAYDVYLLVGTSIRYKVQKIRQGKITELSMPSDQYELQLQNSSPDPQGDPAQPVAVLAQDTSRVTAMQLGQSNLVLGIRMQGASRLPNSTVYVVEAGYLGFTVYPGDRWVLETGRLYAITIEVFDRSSNKVFLSDNIRIEAVLPAEFFEVLSSSQNGSYHHVRAIQSGQTAISAALTSVVDQDGGVHVLQVPVWNQQEVDIHIPITLYPSILTFPWQPKTGTYQYTIKAHGGSGNFSWSSSSSMVATVTVKGVMTTGSDTGLSVIQAHDVQNPLHFGEMKVYVIEPSSMKFAPCQVEARVGQTLELPLMISGLIPSGASEVVTLSDCSHFDLVVEVENQGVFQSMPGRLPPGPEHCSGVKVRAEAQGSTTLLVSYTHGHVHLEAKITLAAYLPLKAVDPSSVVVVTLGSSKEMLFEGGPRPWVLEPSKFFRNVTSEDTGSITLALLGSPASRNYQQHWILVTCRALGEQVIALSVGNQPSLSNPFPAVEPTVVKSVCAPPSRLTLTPVYALPQLDFSCPLLQQNKQVVPVSSHRNPLLDLGAYDQQGWRFDNFSSLHIHWESSRPSLASIEPDRPMQLVSRDDGSGQKKLHGLQAISVHEASGTTAISVTATDYLQSHLSAAKVEQSHDPLVPVSASIELILVEDVRVNPEEVTIYNHPSVQVDLHITEGSGYFFLNTSTMDIIKVAYQEARGIATVHPLLPGSSTVMIHDLCLVFPAPAKAIIHVSDIQELYVHVVDKVEIGKAVKAYVRVLDFHKKPFLAKYFSFMGLKLRAASQIVTLVALDEALDNYTATFLVHGVTIGQTSLSASVTDKGGHRVSSTPQQIEVFPPFRLIPRKMTLIIGAMMQITSEGGPQPQSNILFSISNESVAAVSSSGLVRGLTVGNGSVLGVVQAVDAETGKIIIVSQDHVEVEVLQLQSVRIRAPITRMRTGTQMPVYITGITSNQSPFSFGNAVPGLTFHWTVTKRDILDLRGRHHEASIRLSSQYNFAMDVHGCVKGRTGLRVVVKALDPTAGQLYGLGKELSDEIQIQVFEKLRLLNPEIEAEPILMSPNSFIKLQTNRDGAAILSYRVLDGPEKAPVVHIDEKGFLVSGSAIGMSTLEVIAQEPFGTNQTIIVAVKVSPVSYLRISMSPVLHTQHKEALTALPLGMTMTFTVHFHDNSGDIFHAHNSVLNFATNRDDFVQIGKGTTNNTCIIRTVSVGLTLLHAWDVEHLGLSDYVPLPVLQAITPELSGAVVVGDVLCLASALISLGGVSGTWSSSASNILHIDPKTGVAVAQDAGSVTVYYEIAGHLKTFKEIMVSAPQRIVARRLHSAQTSIQEATASKVAVSVGDRNSNLLGECSTTQREVIETLHPESLLDCQLQFKQDVFDFPAHDVFTVEPGFDTILGQYLCLVTMHRLTDKQLKHLNMKKTMLVVSASIPSSHAFAEKVGAEVPFSPGLYANQAEILLSNHYTSSEVKVFGAMETLENLEVKSGSPAVLAFMKEKSFGLPSFITYTVGVSDPTAGSQGPLSTSLTFSSPATNQAITIPVTVAFVMDRRGPGPYGASLLSHFLDSYQVMFFTFFALLAGTAVTIIAYHTVCAPRERATPPALTPHASPQDSSHYLASTTPPSFNTVPRGHKASPPSGLWSPAYASH</sequence>
<gene>
    <name evidence="13" type="primary">Nup210</name>
</gene>
<dbReference type="OMA" id="HNMYEGT"/>
<dbReference type="InterPro" id="IPR055098">
    <property type="entry name" value="Ig_NUP210_3rd"/>
</dbReference>
<keyword evidence="3 10" id="KW-0812">Transmembrane</keyword>
<evidence type="ECO:0000256" key="2">
    <source>
        <dbReference type="ARBA" id="ARBA00007313"/>
    </source>
</evidence>
<dbReference type="Pfam" id="PF26182">
    <property type="entry name" value="Ig_NUP210_5th"/>
    <property type="match status" value="1"/>
</dbReference>
<feature type="domain" description="BIG2" evidence="12">
    <location>
        <begin position="1070"/>
        <end position="1149"/>
    </location>
</feature>
<comment type="subcellular location">
    <subcellularLocation>
        <location evidence="1">Nucleus membrane</location>
        <topology evidence="1">Single-pass membrane protein</topology>
    </subcellularLocation>
</comment>
<dbReference type="Pfam" id="PF22959">
    <property type="entry name" value="Ig_NUP210_15th"/>
    <property type="match status" value="1"/>
</dbReference>
<dbReference type="SMART" id="SM00635">
    <property type="entry name" value="BID_2"/>
    <property type="match status" value="1"/>
</dbReference>
<dbReference type="InterPro" id="IPR055099">
    <property type="entry name" value="Ig_NUP210_7th"/>
</dbReference>
<keyword evidence="14" id="KW-1185">Reference proteome</keyword>
<dbReference type="PANTHER" id="PTHR23019">
    <property type="entry name" value="NUCLEAR PORE MEMBRANE GLYCOPROTEIN GP210-RELATED"/>
    <property type="match status" value="1"/>
</dbReference>
<dbReference type="InterPro" id="IPR045197">
    <property type="entry name" value="NUP210-like"/>
</dbReference>
<evidence type="ECO:0000256" key="5">
    <source>
        <dbReference type="ARBA" id="ARBA00022989"/>
    </source>
</evidence>
<keyword evidence="8" id="KW-0539">Nucleus</keyword>
<organism evidence="13 14">
    <name type="scientific">Nannospalax galili</name>
    <name type="common">Northern Israeli blind subterranean mole rat</name>
    <name type="synonym">Spalax galili</name>
    <dbReference type="NCBI Taxonomy" id="1026970"/>
    <lineage>
        <taxon>Eukaryota</taxon>
        <taxon>Metazoa</taxon>
        <taxon>Chordata</taxon>
        <taxon>Craniata</taxon>
        <taxon>Vertebrata</taxon>
        <taxon>Euteleostomi</taxon>
        <taxon>Mammalia</taxon>
        <taxon>Eutheria</taxon>
        <taxon>Euarchontoglires</taxon>
        <taxon>Glires</taxon>
        <taxon>Rodentia</taxon>
        <taxon>Myomorpha</taxon>
        <taxon>Muroidea</taxon>
        <taxon>Spalacidae</taxon>
        <taxon>Spalacinae</taxon>
        <taxon>Nannospalax</taxon>
    </lineage>
</organism>
<name>A0A8C6RJI4_NANGA</name>
<dbReference type="InterPro" id="IPR055097">
    <property type="entry name" value="Ig_NUP210_2nd"/>
</dbReference>
<keyword evidence="5 10" id="KW-1133">Transmembrane helix</keyword>
<reference evidence="13" key="2">
    <citation type="submission" date="2025-09" db="UniProtKB">
        <authorList>
            <consortium name="Ensembl"/>
        </authorList>
    </citation>
    <scope>IDENTIFICATION</scope>
</reference>
<dbReference type="SUPFAM" id="SSF49373">
    <property type="entry name" value="Invasin/intimin cell-adhesion fragments"/>
    <property type="match status" value="1"/>
</dbReference>